<gene>
    <name evidence="1" type="ORF">RILFYP67_01756</name>
</gene>
<dbReference type="EMBL" id="CACRUM010000067">
    <property type="protein sequence ID" value="VYU37467.1"/>
    <property type="molecule type" value="Genomic_DNA"/>
</dbReference>
<reference evidence="1" key="1">
    <citation type="submission" date="2019-11" db="EMBL/GenBank/DDBJ databases">
        <authorList>
            <person name="Feng L."/>
        </authorList>
    </citation>
    <scope>NUCLEOTIDE SEQUENCE</scope>
    <source>
        <strain evidence="1">RintestinalisLFYP67</strain>
    </source>
</reference>
<name>A0A6N3EIJ9_9FIRM</name>
<organism evidence="1">
    <name type="scientific">Roseburia intestinalis</name>
    <dbReference type="NCBI Taxonomy" id="166486"/>
    <lineage>
        <taxon>Bacteria</taxon>
        <taxon>Bacillati</taxon>
        <taxon>Bacillota</taxon>
        <taxon>Clostridia</taxon>
        <taxon>Lachnospirales</taxon>
        <taxon>Lachnospiraceae</taxon>
        <taxon>Roseburia</taxon>
    </lineage>
</organism>
<proteinExistence type="predicted"/>
<protein>
    <submittedName>
        <fullName evidence="1">Uncharacterized protein</fullName>
    </submittedName>
</protein>
<dbReference type="AlphaFoldDB" id="A0A6N3EIJ9"/>
<evidence type="ECO:0000313" key="1">
    <source>
        <dbReference type="EMBL" id="VYU37467.1"/>
    </source>
</evidence>
<accession>A0A6N3EIJ9</accession>
<sequence length="122" mass="14048">MSEQKDMILENFLSSAIRTLDTDEIYNILMDSLILLLHPQGLLLTQNLNTGRSFCTVRRWGEVFFEKDYSVPSDAFLEEILHQKGLLLAGPDLSIDDSLLTPRQSRWLAQQNIHAIKAIRYQ</sequence>
<dbReference type="RefSeq" id="WP_422046709.1">
    <property type="nucleotide sequence ID" value="NZ_CACRUM010000067.1"/>
</dbReference>